<keyword evidence="3" id="KW-1185">Reference proteome</keyword>
<reference evidence="3" key="1">
    <citation type="journal article" date="2019" name="Int. J. Syst. Evol. Microbiol.">
        <title>The Global Catalogue of Microorganisms (GCM) 10K type strain sequencing project: providing services to taxonomists for standard genome sequencing and annotation.</title>
        <authorList>
            <consortium name="The Broad Institute Genomics Platform"/>
            <consortium name="The Broad Institute Genome Sequencing Center for Infectious Disease"/>
            <person name="Wu L."/>
            <person name="Ma J."/>
        </authorList>
    </citation>
    <scope>NUCLEOTIDE SEQUENCE [LARGE SCALE GENOMIC DNA]</scope>
    <source>
        <strain evidence="3">CGMCC 4.1621</strain>
    </source>
</reference>
<protein>
    <submittedName>
        <fullName evidence="2">Uncharacterized protein</fullName>
    </submittedName>
</protein>
<dbReference type="Proteomes" id="UP001596410">
    <property type="component" value="Unassembled WGS sequence"/>
</dbReference>
<feature type="transmembrane region" description="Helical" evidence="1">
    <location>
        <begin position="10"/>
        <end position="28"/>
    </location>
</feature>
<dbReference type="EMBL" id="JBHSZV010000014">
    <property type="protein sequence ID" value="MFC7061507.1"/>
    <property type="molecule type" value="Genomic_DNA"/>
</dbReference>
<organism evidence="2 3">
    <name type="scientific">Halobacillus seohaensis</name>
    <dbReference type="NCBI Taxonomy" id="447421"/>
    <lineage>
        <taxon>Bacteria</taxon>
        <taxon>Bacillati</taxon>
        <taxon>Bacillota</taxon>
        <taxon>Bacilli</taxon>
        <taxon>Bacillales</taxon>
        <taxon>Bacillaceae</taxon>
        <taxon>Halobacillus</taxon>
    </lineage>
</organism>
<name>A0ABW2EK08_9BACI</name>
<dbReference type="RefSeq" id="WP_204707448.1">
    <property type="nucleotide sequence ID" value="NZ_JBHSZV010000014.1"/>
</dbReference>
<sequence length="239" mass="27849">MGTFRPIKKWFIPLIAIITGTLVGLSFFPSHQEHKYNEWLEELEAFNKRSFTIETEYRKDRETVSYSSGYWSANRSTYHVTTPVSNDSIFEFDVFFEKEHFFTLAGGEWRQGEAPHRIIKELTPLDDFFSWGKLLLKEADKIEKKVKETKTLYKATFHSFDHMDFRGVTLNEQSQTTLIMTLEGGQLHSLNFEVKPIRPVGIDVLQSYPETMTYHIQFSPNDKQVPVVPEKALNSPLLE</sequence>
<keyword evidence="1" id="KW-1133">Transmembrane helix</keyword>
<keyword evidence="1" id="KW-0472">Membrane</keyword>
<keyword evidence="1" id="KW-0812">Transmembrane</keyword>
<evidence type="ECO:0000313" key="2">
    <source>
        <dbReference type="EMBL" id="MFC7061507.1"/>
    </source>
</evidence>
<evidence type="ECO:0000256" key="1">
    <source>
        <dbReference type="SAM" id="Phobius"/>
    </source>
</evidence>
<comment type="caution">
    <text evidence="2">The sequence shown here is derived from an EMBL/GenBank/DDBJ whole genome shotgun (WGS) entry which is preliminary data.</text>
</comment>
<gene>
    <name evidence="2" type="ORF">ACFQIC_06485</name>
</gene>
<proteinExistence type="predicted"/>
<evidence type="ECO:0000313" key="3">
    <source>
        <dbReference type="Proteomes" id="UP001596410"/>
    </source>
</evidence>
<accession>A0ABW2EK08</accession>